<protein>
    <submittedName>
        <fullName evidence="1">Uncharacterized protein</fullName>
    </submittedName>
</protein>
<dbReference type="PROSITE" id="PS51257">
    <property type="entry name" value="PROKAR_LIPOPROTEIN"/>
    <property type="match status" value="1"/>
</dbReference>
<organism evidence="1 2">
    <name type="scientific">Mongoliitalea lutea</name>
    <dbReference type="NCBI Taxonomy" id="849756"/>
    <lineage>
        <taxon>Bacteria</taxon>
        <taxon>Pseudomonadati</taxon>
        <taxon>Bacteroidota</taxon>
        <taxon>Cytophagia</taxon>
        <taxon>Cytophagales</taxon>
        <taxon>Cyclobacteriaceae</taxon>
        <taxon>Mongoliitalea</taxon>
    </lineage>
</organism>
<reference evidence="1" key="2">
    <citation type="submission" date="2020-09" db="EMBL/GenBank/DDBJ databases">
        <authorList>
            <person name="Sun Q."/>
            <person name="Kim S."/>
        </authorList>
    </citation>
    <scope>NUCLEOTIDE SEQUENCE</scope>
    <source>
        <strain evidence="1">KCTC 23224</strain>
    </source>
</reference>
<name>A0A8J3CXA8_9BACT</name>
<proteinExistence type="predicted"/>
<dbReference type="EMBL" id="BMYF01000010">
    <property type="protein sequence ID" value="GHB37691.1"/>
    <property type="molecule type" value="Genomic_DNA"/>
</dbReference>
<keyword evidence="2" id="KW-1185">Reference proteome</keyword>
<comment type="caution">
    <text evidence="1">The sequence shown here is derived from an EMBL/GenBank/DDBJ whole genome shotgun (WGS) entry which is preliminary data.</text>
</comment>
<accession>A0A8J3CXA8</accession>
<dbReference type="Proteomes" id="UP000642809">
    <property type="component" value="Unassembled WGS sequence"/>
</dbReference>
<sequence>MLRVNVIVIGLVISIFSSCKKIETNYFEELLELAELNVEKLIVVPFDSSCSACYQNLLTSIQIDSLDLTDKGLALIITGDDKWERNRHQKVLASKNIPNIFIEPQKYYNWSFVKDNLSELSILLIDGSQDADIRIEPLKASSQKDQVIQISSFFGFIE</sequence>
<evidence type="ECO:0000313" key="1">
    <source>
        <dbReference type="EMBL" id="GHB37691.1"/>
    </source>
</evidence>
<reference evidence="1" key="1">
    <citation type="journal article" date="2014" name="Int. J. Syst. Evol. Microbiol.">
        <title>Complete genome sequence of Corynebacterium casei LMG S-19264T (=DSM 44701T), isolated from a smear-ripened cheese.</title>
        <authorList>
            <consortium name="US DOE Joint Genome Institute (JGI-PGF)"/>
            <person name="Walter F."/>
            <person name="Albersmeier A."/>
            <person name="Kalinowski J."/>
            <person name="Ruckert C."/>
        </authorList>
    </citation>
    <scope>NUCLEOTIDE SEQUENCE</scope>
    <source>
        <strain evidence="1">KCTC 23224</strain>
    </source>
</reference>
<gene>
    <name evidence="1" type="ORF">GCM10008106_18650</name>
</gene>
<dbReference type="AlphaFoldDB" id="A0A8J3CXA8"/>
<evidence type="ECO:0000313" key="2">
    <source>
        <dbReference type="Proteomes" id="UP000642809"/>
    </source>
</evidence>